<organism evidence="3">
    <name type="scientific">Angiostrongylus costaricensis</name>
    <name type="common">Nematode worm</name>
    <dbReference type="NCBI Taxonomy" id="334426"/>
    <lineage>
        <taxon>Eukaryota</taxon>
        <taxon>Metazoa</taxon>
        <taxon>Ecdysozoa</taxon>
        <taxon>Nematoda</taxon>
        <taxon>Chromadorea</taxon>
        <taxon>Rhabditida</taxon>
        <taxon>Rhabditina</taxon>
        <taxon>Rhabditomorpha</taxon>
        <taxon>Strongyloidea</taxon>
        <taxon>Metastrongylidae</taxon>
        <taxon>Angiostrongylus</taxon>
    </lineage>
</organism>
<dbReference type="EMBL" id="UYYA01004619">
    <property type="protein sequence ID" value="VDM62715.1"/>
    <property type="molecule type" value="Genomic_DNA"/>
</dbReference>
<keyword evidence="2" id="KW-1185">Reference proteome</keyword>
<gene>
    <name evidence="1" type="ORF">ACOC_LOCUS11130</name>
</gene>
<dbReference type="WBParaSite" id="ACOC_0001112901-mRNA-1">
    <property type="protein sequence ID" value="ACOC_0001112901-mRNA-1"/>
    <property type="gene ID" value="ACOC_0001112901"/>
</dbReference>
<sequence>MVAFGPLLAPYPPPGDAPRSLATNRLEILHMREFRGAFFIHEEKLAACPTSYMHANRHCVDLMFIKAVSQGRSQATNKQTCYLEAAKRVVFAIFA</sequence>
<proteinExistence type="predicted"/>
<name>A0A0R3PXS7_ANGCS</name>
<evidence type="ECO:0000313" key="1">
    <source>
        <dbReference type="EMBL" id="VDM62715.1"/>
    </source>
</evidence>
<accession>A0A0R3PXS7</accession>
<evidence type="ECO:0000313" key="2">
    <source>
        <dbReference type="Proteomes" id="UP000267027"/>
    </source>
</evidence>
<reference evidence="1 2" key="2">
    <citation type="submission" date="2018-11" db="EMBL/GenBank/DDBJ databases">
        <authorList>
            <consortium name="Pathogen Informatics"/>
        </authorList>
    </citation>
    <scope>NUCLEOTIDE SEQUENCE [LARGE SCALE GENOMIC DNA]</scope>
    <source>
        <strain evidence="1 2">Costa Rica</strain>
    </source>
</reference>
<evidence type="ECO:0000313" key="3">
    <source>
        <dbReference type="WBParaSite" id="ACOC_0001112901-mRNA-1"/>
    </source>
</evidence>
<reference evidence="3" key="1">
    <citation type="submission" date="2017-02" db="UniProtKB">
        <authorList>
            <consortium name="WormBaseParasite"/>
        </authorList>
    </citation>
    <scope>IDENTIFICATION</scope>
</reference>
<dbReference type="AlphaFoldDB" id="A0A0R3PXS7"/>
<protein>
    <submittedName>
        <fullName evidence="3">PDEase domain-containing protein</fullName>
    </submittedName>
</protein>
<dbReference type="Proteomes" id="UP000267027">
    <property type="component" value="Unassembled WGS sequence"/>
</dbReference>